<proteinExistence type="inferred from homology"/>
<dbReference type="Pfam" id="PF01925">
    <property type="entry name" value="TauE"/>
    <property type="match status" value="1"/>
</dbReference>
<evidence type="ECO:0000313" key="10">
    <source>
        <dbReference type="Proteomes" id="UP000078148"/>
    </source>
</evidence>
<keyword evidence="6 8" id="KW-1133">Transmembrane helix</keyword>
<feature type="transmembrane region" description="Helical" evidence="8">
    <location>
        <begin position="101"/>
        <end position="121"/>
    </location>
</feature>
<gene>
    <name evidence="9" type="ORF">AR543_14305</name>
</gene>
<evidence type="ECO:0000256" key="5">
    <source>
        <dbReference type="ARBA" id="ARBA00022692"/>
    </source>
</evidence>
<feature type="transmembrane region" description="Helical" evidence="8">
    <location>
        <begin position="70"/>
        <end position="94"/>
    </location>
</feature>
<comment type="similarity">
    <text evidence="2 8">Belongs to the 4-toluene sulfonate uptake permease (TSUP) (TC 2.A.102) family.</text>
</comment>
<evidence type="ECO:0000256" key="4">
    <source>
        <dbReference type="ARBA" id="ARBA00022475"/>
    </source>
</evidence>
<dbReference type="PANTHER" id="PTHR30269">
    <property type="entry name" value="TRANSMEMBRANE PROTEIN YFCA"/>
    <property type="match status" value="1"/>
</dbReference>
<dbReference type="AlphaFoldDB" id="A0A172ZHQ2"/>
<evidence type="ECO:0000256" key="3">
    <source>
        <dbReference type="ARBA" id="ARBA00022448"/>
    </source>
</evidence>
<dbReference type="STRING" id="1616788.AR543_14305"/>
<evidence type="ECO:0000256" key="2">
    <source>
        <dbReference type="ARBA" id="ARBA00009142"/>
    </source>
</evidence>
<keyword evidence="5 8" id="KW-0812">Transmembrane</keyword>
<dbReference type="RefSeq" id="WP_060535174.1">
    <property type="nucleotide sequence ID" value="NZ_CP013023.1"/>
</dbReference>
<name>A0A172ZHQ2_9BACL</name>
<feature type="transmembrane region" description="Helical" evidence="8">
    <location>
        <begin position="168"/>
        <end position="189"/>
    </location>
</feature>
<accession>A0A172ZHQ2</accession>
<keyword evidence="10" id="KW-1185">Reference proteome</keyword>
<evidence type="ECO:0000256" key="7">
    <source>
        <dbReference type="ARBA" id="ARBA00023136"/>
    </source>
</evidence>
<dbReference type="PANTHER" id="PTHR30269:SF37">
    <property type="entry name" value="MEMBRANE TRANSPORTER PROTEIN"/>
    <property type="match status" value="1"/>
</dbReference>
<evidence type="ECO:0000256" key="1">
    <source>
        <dbReference type="ARBA" id="ARBA00004651"/>
    </source>
</evidence>
<keyword evidence="3" id="KW-0813">Transport</keyword>
<evidence type="ECO:0000256" key="8">
    <source>
        <dbReference type="RuleBase" id="RU363041"/>
    </source>
</evidence>
<evidence type="ECO:0000256" key="6">
    <source>
        <dbReference type="ARBA" id="ARBA00022989"/>
    </source>
</evidence>
<reference evidence="10" key="1">
    <citation type="submission" date="2015-10" db="EMBL/GenBank/DDBJ databases">
        <title>Genome of Paenibacillus bovis sp. nov.</title>
        <authorList>
            <person name="Wu Z."/>
            <person name="Gao C."/>
            <person name="Liu Z."/>
            <person name="Zheng H."/>
        </authorList>
    </citation>
    <scope>NUCLEOTIDE SEQUENCE [LARGE SCALE GENOMIC DNA]</scope>
    <source>
        <strain evidence="10">BD3526</strain>
    </source>
</reference>
<sequence length="246" mass="26303">MITLQAILIGAGIILVASFVQGLTSFGFALIALPLLSLFMPIQRAVPIIVILSMLICLSVFLSIHRDANIRKIALLIIASVITAPLGTLFLIIISGNTLKIITGILITVFAIFLISGRSIPIANEKVAYISAGAISGVLNGSISVSGPPMALMLSNQGMSKQMFRANLALVGVILNAVTTVTFAYSGLIDQELSVYLLWMLPVMFIGTWIGAKAVRRLNEQKFKKYSLGLIILSGIWTLLTGLGIF</sequence>
<feature type="transmembrane region" description="Helical" evidence="8">
    <location>
        <begin position="227"/>
        <end position="245"/>
    </location>
</feature>
<dbReference type="KEGG" id="pbv:AR543_14305"/>
<keyword evidence="7 8" id="KW-0472">Membrane</keyword>
<feature type="transmembrane region" description="Helical" evidence="8">
    <location>
        <begin position="45"/>
        <end position="64"/>
    </location>
</feature>
<dbReference type="InterPro" id="IPR002781">
    <property type="entry name" value="TM_pro_TauE-like"/>
</dbReference>
<dbReference type="OrthoDB" id="7843147at2"/>
<dbReference type="Proteomes" id="UP000078148">
    <property type="component" value="Chromosome"/>
</dbReference>
<evidence type="ECO:0000313" key="9">
    <source>
        <dbReference type="EMBL" id="ANF97059.1"/>
    </source>
</evidence>
<protein>
    <recommendedName>
        <fullName evidence="8">Probable membrane transporter protein</fullName>
    </recommendedName>
</protein>
<dbReference type="InterPro" id="IPR052017">
    <property type="entry name" value="TSUP"/>
</dbReference>
<keyword evidence="4 8" id="KW-1003">Cell membrane</keyword>
<feature type="transmembrane region" description="Helical" evidence="8">
    <location>
        <begin position="195"/>
        <end position="215"/>
    </location>
</feature>
<organism evidence="9 10">
    <name type="scientific">Paenibacillus bovis</name>
    <dbReference type="NCBI Taxonomy" id="1616788"/>
    <lineage>
        <taxon>Bacteria</taxon>
        <taxon>Bacillati</taxon>
        <taxon>Bacillota</taxon>
        <taxon>Bacilli</taxon>
        <taxon>Bacillales</taxon>
        <taxon>Paenibacillaceae</taxon>
        <taxon>Paenibacillus</taxon>
    </lineage>
</organism>
<comment type="subcellular location">
    <subcellularLocation>
        <location evidence="1 8">Cell membrane</location>
        <topology evidence="1 8">Multi-pass membrane protein</topology>
    </subcellularLocation>
</comment>
<dbReference type="EMBL" id="CP013023">
    <property type="protein sequence ID" value="ANF97059.1"/>
    <property type="molecule type" value="Genomic_DNA"/>
</dbReference>
<reference evidence="9 10" key="2">
    <citation type="journal article" date="2016" name="Int. J. Syst. Evol. Microbiol.">
        <title>Paenibacillus bovis sp. nov., isolated from raw yak (Bos grunniens) milk.</title>
        <authorList>
            <person name="Gao C."/>
            <person name="Han J."/>
            <person name="Liu Z."/>
            <person name="Xu X."/>
            <person name="Hang F."/>
            <person name="Wu Z."/>
        </authorList>
    </citation>
    <scope>NUCLEOTIDE SEQUENCE [LARGE SCALE GENOMIC DNA]</scope>
    <source>
        <strain evidence="9 10">BD3526</strain>
    </source>
</reference>
<dbReference type="GO" id="GO:0005886">
    <property type="term" value="C:plasma membrane"/>
    <property type="evidence" value="ECO:0007669"/>
    <property type="project" value="UniProtKB-SubCell"/>
</dbReference>
<feature type="transmembrane region" description="Helical" evidence="8">
    <location>
        <begin position="6"/>
        <end position="33"/>
    </location>
</feature>